<dbReference type="AlphaFoldDB" id="A0A366HWS0"/>
<evidence type="ECO:0000313" key="2">
    <source>
        <dbReference type="Proteomes" id="UP000253426"/>
    </source>
</evidence>
<proteinExistence type="predicted"/>
<sequence length="148" mass="16343">MRGFPPLHVIAFIIAFALLSIPLSHLTFARVDKKPVVQDKAQNKAEEKVPTYIRVRLAHVPASLSIKVQGQELLSPEQQKPTATSISFEAELAIPAEGLEIIASATWPEGTPNTALTLDLEPSEKQNRSLTNWSKGNKLSPTSYLFLW</sequence>
<dbReference type="Proteomes" id="UP000253426">
    <property type="component" value="Unassembled WGS sequence"/>
</dbReference>
<accession>A0A366HWS0</accession>
<dbReference type="EMBL" id="QNRR01000001">
    <property type="protein sequence ID" value="RBP48024.1"/>
    <property type="molecule type" value="Genomic_DNA"/>
</dbReference>
<name>A0A366HWS0_9BACT</name>
<reference evidence="1 2" key="1">
    <citation type="submission" date="2018-06" db="EMBL/GenBank/DDBJ databases">
        <title>Genomic Encyclopedia of Type Strains, Phase IV (KMG-IV): sequencing the most valuable type-strain genomes for metagenomic binning, comparative biology and taxonomic classification.</title>
        <authorList>
            <person name="Goeker M."/>
        </authorList>
    </citation>
    <scope>NUCLEOTIDE SEQUENCE [LARGE SCALE GENOMIC DNA]</scope>
    <source>
        <strain evidence="1 2">DSM 25532</strain>
    </source>
</reference>
<comment type="caution">
    <text evidence="1">The sequence shown here is derived from an EMBL/GenBank/DDBJ whole genome shotgun (WGS) entry which is preliminary data.</text>
</comment>
<gene>
    <name evidence="1" type="ORF">DES53_101824</name>
</gene>
<evidence type="ECO:0000313" key="1">
    <source>
        <dbReference type="EMBL" id="RBP48024.1"/>
    </source>
</evidence>
<protein>
    <submittedName>
        <fullName evidence="1">Uncharacterized protein</fullName>
    </submittedName>
</protein>
<organism evidence="1 2">
    <name type="scientific">Roseimicrobium gellanilyticum</name>
    <dbReference type="NCBI Taxonomy" id="748857"/>
    <lineage>
        <taxon>Bacteria</taxon>
        <taxon>Pseudomonadati</taxon>
        <taxon>Verrucomicrobiota</taxon>
        <taxon>Verrucomicrobiia</taxon>
        <taxon>Verrucomicrobiales</taxon>
        <taxon>Verrucomicrobiaceae</taxon>
        <taxon>Roseimicrobium</taxon>
    </lineage>
</organism>
<keyword evidence="2" id="KW-1185">Reference proteome</keyword>